<evidence type="ECO:0000256" key="1">
    <source>
        <dbReference type="SAM" id="Phobius"/>
    </source>
</evidence>
<accession>A0A9X9IQ85</accession>
<keyword evidence="1" id="KW-1133">Transmembrane helix</keyword>
<keyword evidence="1" id="KW-0472">Membrane</keyword>
<dbReference type="AlphaFoldDB" id="A0A9X9IQ85"/>
<keyword evidence="1" id="KW-0812">Transmembrane</keyword>
<protein>
    <submittedName>
        <fullName evidence="2">NVEALA domain-containing protein</fullName>
    </submittedName>
</protein>
<feature type="transmembrane region" description="Helical" evidence="1">
    <location>
        <begin position="6"/>
        <end position="25"/>
    </location>
</feature>
<dbReference type="Proteomes" id="UP001058403">
    <property type="component" value="Chromosome"/>
</dbReference>
<reference evidence="2" key="1">
    <citation type="submission" date="2022-08" db="EMBL/GenBank/DDBJ databases">
        <title>Genome Sequencing of Bacteroides fragilis Group Isolates with Nanopore Technology.</title>
        <authorList>
            <person name="Tisza M.J."/>
            <person name="Smith D."/>
            <person name="Dekker J.P."/>
        </authorList>
    </citation>
    <scope>NUCLEOTIDE SEQUENCE</scope>
    <source>
        <strain evidence="2">BFG-49</strain>
    </source>
</reference>
<dbReference type="RefSeq" id="WP_005813585.1">
    <property type="nucleotide sequence ID" value="NZ_CAXSVT010000001.1"/>
</dbReference>
<gene>
    <name evidence="2" type="ORF">NXW39_05580</name>
</gene>
<dbReference type="Pfam" id="PF14055">
    <property type="entry name" value="NVEALA"/>
    <property type="match status" value="1"/>
</dbReference>
<sequence>MKTRVKIMIAFTLMMILTFIGYNVYKSQKKQMHLSALAMANVEALARIELPEVVVTCGASGGQCWAIWGDCSLGWFLRYDNCTFTGYMHDSCYTPCD</sequence>
<proteinExistence type="predicted"/>
<organism evidence="2 3">
    <name type="scientific">Bacteroides fragilis</name>
    <dbReference type="NCBI Taxonomy" id="817"/>
    <lineage>
        <taxon>Bacteria</taxon>
        <taxon>Pseudomonadati</taxon>
        <taxon>Bacteroidota</taxon>
        <taxon>Bacteroidia</taxon>
        <taxon>Bacteroidales</taxon>
        <taxon>Bacteroidaceae</taxon>
        <taxon>Bacteroides</taxon>
    </lineage>
</organism>
<evidence type="ECO:0000313" key="3">
    <source>
        <dbReference type="Proteomes" id="UP001058403"/>
    </source>
</evidence>
<dbReference type="EMBL" id="CP103070">
    <property type="protein sequence ID" value="UVO91049.1"/>
    <property type="molecule type" value="Genomic_DNA"/>
</dbReference>
<name>A0A9X9IQ85_BACFG</name>
<evidence type="ECO:0000313" key="2">
    <source>
        <dbReference type="EMBL" id="UVO91049.1"/>
    </source>
</evidence>
<dbReference type="InterPro" id="IPR025905">
    <property type="entry name" value="NVEALA"/>
</dbReference>